<dbReference type="KEGG" id="sol:Ssol_0418"/>
<sequence>MDNPGKVYYQKGDKMNPTLAGSAGFVGLPLMPM</sequence>
<reference evidence="1" key="1">
    <citation type="submission" date="2009-10" db="EMBL/GenBank/DDBJ databases">
        <title>Complete sequence of Sulfolobus solfataricus 98/2.</title>
        <authorList>
            <consortium name="US DOE Joint Genome Institute"/>
            <person name="Lucas S."/>
            <person name="Copeland A."/>
            <person name="Lapidus A."/>
            <person name="Glavina del Rio T."/>
            <person name="Tice H."/>
            <person name="Bruce D."/>
            <person name="Goodwin L."/>
            <person name="Pitluck S."/>
            <person name="Munk A.C."/>
            <person name="Brettin T."/>
            <person name="Detter J.C."/>
            <person name="Han C."/>
            <person name="Tapia R."/>
            <person name="Larimer F."/>
            <person name="Land M."/>
            <person name="Hauser L."/>
            <person name="Kyrpides N."/>
            <person name="Ovchinnikova G."/>
            <person name="Mead D."/>
        </authorList>
    </citation>
    <scope>NUCLEOTIDE SEQUENCE [LARGE SCALE GENOMIC DNA]</scope>
    <source>
        <strain evidence="1">98/2</strain>
    </source>
</reference>
<organism evidence="1">
    <name type="scientific">Saccharolobus solfataricus (strain 98/2)</name>
    <name type="common">Sulfolobus solfataricus</name>
    <dbReference type="NCBI Taxonomy" id="555311"/>
    <lineage>
        <taxon>Archaea</taxon>
        <taxon>Thermoproteota</taxon>
        <taxon>Thermoprotei</taxon>
        <taxon>Sulfolobales</taxon>
        <taxon>Sulfolobaceae</taxon>
        <taxon>Saccharolobus</taxon>
    </lineage>
</organism>
<gene>
    <name evidence="1" type="ordered locus">Ssol_0418</name>
</gene>
<accession>D0KNT1</accession>
<dbReference type="HOGENOM" id="CLU_3379990_0_0_2"/>
<protein>
    <submittedName>
        <fullName evidence="1">Uncharacterized protein</fullName>
    </submittedName>
</protein>
<proteinExistence type="predicted"/>
<name>D0KNT1_SACS9</name>
<evidence type="ECO:0000313" key="1">
    <source>
        <dbReference type="EMBL" id="ACX90701.1"/>
    </source>
</evidence>
<dbReference type="EMBL" id="CP001800">
    <property type="protein sequence ID" value="ACX90701.1"/>
    <property type="molecule type" value="Genomic_DNA"/>
</dbReference>
<dbReference type="AlphaFoldDB" id="D0KNT1"/>